<name>A0ABM1ZAB3_AEDAL</name>
<dbReference type="Gene3D" id="3.40.50.2000">
    <property type="entry name" value="Glycogen Phosphorylase B"/>
    <property type="match status" value="2"/>
</dbReference>
<dbReference type="PROSITE" id="PS00375">
    <property type="entry name" value="UDPGT"/>
    <property type="match status" value="1"/>
</dbReference>
<evidence type="ECO:0000256" key="5">
    <source>
        <dbReference type="RuleBase" id="RU362059"/>
    </source>
</evidence>
<organism evidence="6 7">
    <name type="scientific">Aedes albopictus</name>
    <name type="common">Asian tiger mosquito</name>
    <name type="synonym">Stegomyia albopicta</name>
    <dbReference type="NCBI Taxonomy" id="7160"/>
    <lineage>
        <taxon>Eukaryota</taxon>
        <taxon>Metazoa</taxon>
        <taxon>Ecdysozoa</taxon>
        <taxon>Arthropoda</taxon>
        <taxon>Hexapoda</taxon>
        <taxon>Insecta</taxon>
        <taxon>Pterygota</taxon>
        <taxon>Neoptera</taxon>
        <taxon>Endopterygota</taxon>
        <taxon>Diptera</taxon>
        <taxon>Nematocera</taxon>
        <taxon>Culicoidea</taxon>
        <taxon>Culicidae</taxon>
        <taxon>Culicinae</taxon>
        <taxon>Aedini</taxon>
        <taxon>Aedes</taxon>
        <taxon>Stegomyia</taxon>
    </lineage>
</organism>
<dbReference type="SUPFAM" id="SSF53756">
    <property type="entry name" value="UDP-Glycosyltransferase/glycogen phosphorylase"/>
    <property type="match status" value="1"/>
</dbReference>
<sequence length="524" mass="59889">MIVLTYFVFAFWTICGLNYAETARILGVFPTPSKSHWLLGSALMKELALDGHDVTDVSPFQLAESPANYHHVKVQTDHVFFDHVMEQFYKEADSSAFSKIINLYNVVNFFSNTTLTSPEVKELLRSDQKFDLIILEIFLDDALLGFAEHFKCPVVGMTTHGTLEWINTLVGNPQPLSYVPHVHIGFSNPMDFWQRLTNVLFTILDNYLITHHLYPAQEEIFRAAFPNATRSLSELRKDAVSLVLVNNHFSLSYPRPYVPNMIEIGGFHVKRKVNQLPENIRRFIENSSDGVIYFSMGSNLKPSLMGKEKLQAVLDSFAVVPHRIIWKYDNESMHLDPSKYLISKWLPQDDILAHPNVKLFITHGGLLSCTESIHHGKPIIGIPIFADQQMNMDQAEQAGWGVTVKFTKLNKESLGAALSEVLNNDKYTKRVQVISKRLRDQPLPPMDMAKFWINYVIRHDGAKHLKSPRQRFNFIQLNNIDVYVFILVILVILMLLSFKIIRAVCSRIRKNELTSKGASKSKTN</sequence>
<evidence type="ECO:0000256" key="2">
    <source>
        <dbReference type="ARBA" id="ARBA00022676"/>
    </source>
</evidence>
<keyword evidence="5" id="KW-0812">Transmembrane</keyword>
<accession>A0ABM1ZAB3</accession>
<evidence type="ECO:0000313" key="7">
    <source>
        <dbReference type="Proteomes" id="UP000069940"/>
    </source>
</evidence>
<dbReference type="PANTHER" id="PTHR48043:SF159">
    <property type="entry name" value="EG:EG0003.4 PROTEIN-RELATED"/>
    <property type="match status" value="1"/>
</dbReference>
<protein>
    <recommendedName>
        <fullName evidence="5">UDP-glucuronosyltransferase</fullName>
        <ecNumber evidence="5">2.4.1.17</ecNumber>
    </recommendedName>
</protein>
<comment type="subcellular location">
    <subcellularLocation>
        <location evidence="5">Membrane</location>
        <topology evidence="5">Single-pass membrane protein</topology>
    </subcellularLocation>
</comment>
<evidence type="ECO:0000313" key="6">
    <source>
        <dbReference type="EnsemblMetazoa" id="AALFPA23_016556.P24167"/>
    </source>
</evidence>
<reference evidence="6" key="2">
    <citation type="submission" date="2025-05" db="UniProtKB">
        <authorList>
            <consortium name="EnsemblMetazoa"/>
        </authorList>
    </citation>
    <scope>IDENTIFICATION</scope>
    <source>
        <strain evidence="6">Foshan</strain>
    </source>
</reference>
<keyword evidence="5" id="KW-1133">Transmembrane helix</keyword>
<comment type="similarity">
    <text evidence="1 4">Belongs to the UDP-glycosyltransferase family.</text>
</comment>
<dbReference type="EC" id="2.4.1.17" evidence="5"/>
<dbReference type="RefSeq" id="XP_019531373.3">
    <property type="nucleotide sequence ID" value="XM_019675828.3"/>
</dbReference>
<dbReference type="GeneID" id="109403088"/>
<dbReference type="CDD" id="cd03784">
    <property type="entry name" value="GT1_Gtf-like"/>
    <property type="match status" value="1"/>
</dbReference>
<keyword evidence="5" id="KW-0472">Membrane</keyword>
<dbReference type="InterPro" id="IPR050271">
    <property type="entry name" value="UDP-glycosyltransferase"/>
</dbReference>
<dbReference type="Proteomes" id="UP000069940">
    <property type="component" value="Unassembled WGS sequence"/>
</dbReference>
<keyword evidence="2 4" id="KW-0328">Glycosyltransferase</keyword>
<feature type="signal peptide" evidence="5">
    <location>
        <begin position="1"/>
        <end position="22"/>
    </location>
</feature>
<dbReference type="Pfam" id="PF00201">
    <property type="entry name" value="UDPGT"/>
    <property type="match status" value="1"/>
</dbReference>
<keyword evidence="3 4" id="KW-0808">Transferase</keyword>
<reference evidence="7" key="1">
    <citation type="journal article" date="2015" name="Proc. Natl. Acad. Sci. U.S.A.">
        <title>Genome sequence of the Asian Tiger mosquito, Aedes albopictus, reveals insights into its biology, genetics, and evolution.</title>
        <authorList>
            <person name="Chen X.G."/>
            <person name="Jiang X."/>
            <person name="Gu J."/>
            <person name="Xu M."/>
            <person name="Wu Y."/>
            <person name="Deng Y."/>
            <person name="Zhang C."/>
            <person name="Bonizzoni M."/>
            <person name="Dermauw W."/>
            <person name="Vontas J."/>
            <person name="Armbruster P."/>
            <person name="Huang X."/>
            <person name="Yang Y."/>
            <person name="Zhang H."/>
            <person name="He W."/>
            <person name="Peng H."/>
            <person name="Liu Y."/>
            <person name="Wu K."/>
            <person name="Chen J."/>
            <person name="Lirakis M."/>
            <person name="Topalis P."/>
            <person name="Van Leeuwen T."/>
            <person name="Hall A.B."/>
            <person name="Jiang X."/>
            <person name="Thorpe C."/>
            <person name="Mueller R.L."/>
            <person name="Sun C."/>
            <person name="Waterhouse R.M."/>
            <person name="Yan G."/>
            <person name="Tu Z.J."/>
            <person name="Fang X."/>
            <person name="James A.A."/>
        </authorList>
    </citation>
    <scope>NUCLEOTIDE SEQUENCE [LARGE SCALE GENOMIC DNA]</scope>
    <source>
        <strain evidence="7">Foshan</strain>
    </source>
</reference>
<keyword evidence="5" id="KW-0732">Signal</keyword>
<dbReference type="InterPro" id="IPR002213">
    <property type="entry name" value="UDP_glucos_trans"/>
</dbReference>
<feature type="transmembrane region" description="Helical" evidence="5">
    <location>
        <begin position="482"/>
        <end position="501"/>
    </location>
</feature>
<dbReference type="PANTHER" id="PTHR48043">
    <property type="entry name" value="EG:EG0003.4 PROTEIN-RELATED"/>
    <property type="match status" value="1"/>
</dbReference>
<comment type="catalytic activity">
    <reaction evidence="5">
        <text>glucuronate acceptor + UDP-alpha-D-glucuronate = acceptor beta-D-glucuronoside + UDP + H(+)</text>
        <dbReference type="Rhea" id="RHEA:21032"/>
        <dbReference type="ChEBI" id="CHEBI:15378"/>
        <dbReference type="ChEBI" id="CHEBI:58052"/>
        <dbReference type="ChEBI" id="CHEBI:58223"/>
        <dbReference type="ChEBI" id="CHEBI:132367"/>
        <dbReference type="ChEBI" id="CHEBI:132368"/>
        <dbReference type="EC" id="2.4.1.17"/>
    </reaction>
</comment>
<evidence type="ECO:0000256" key="3">
    <source>
        <dbReference type="ARBA" id="ARBA00022679"/>
    </source>
</evidence>
<dbReference type="EnsemblMetazoa" id="AALFPA23_016556.R24167">
    <property type="protein sequence ID" value="AALFPA23_016556.P24167"/>
    <property type="gene ID" value="AALFPA23_016556"/>
</dbReference>
<evidence type="ECO:0000256" key="1">
    <source>
        <dbReference type="ARBA" id="ARBA00009995"/>
    </source>
</evidence>
<feature type="chain" id="PRO_5044963822" description="UDP-glucuronosyltransferase" evidence="5">
    <location>
        <begin position="23"/>
        <end position="524"/>
    </location>
</feature>
<keyword evidence="7" id="KW-1185">Reference proteome</keyword>
<dbReference type="InterPro" id="IPR035595">
    <property type="entry name" value="UDP_glycos_trans_CS"/>
</dbReference>
<proteinExistence type="inferred from homology"/>
<evidence type="ECO:0000256" key="4">
    <source>
        <dbReference type="RuleBase" id="RU003718"/>
    </source>
</evidence>